<dbReference type="Proteomes" id="UP001519332">
    <property type="component" value="Unassembled WGS sequence"/>
</dbReference>
<feature type="transmembrane region" description="Helical" evidence="9">
    <location>
        <begin position="7"/>
        <end position="25"/>
    </location>
</feature>
<dbReference type="Gene3D" id="3.30.565.10">
    <property type="entry name" value="Histidine kinase-like ATPase, C-terminal domain"/>
    <property type="match status" value="1"/>
</dbReference>
<dbReference type="RefSeq" id="WP_209633729.1">
    <property type="nucleotide sequence ID" value="NZ_JAGINW010000001.1"/>
</dbReference>
<dbReference type="InterPro" id="IPR011712">
    <property type="entry name" value="Sig_transdc_His_kin_sub3_dim/P"/>
</dbReference>
<dbReference type="Pfam" id="PF02518">
    <property type="entry name" value="HATPase_c"/>
    <property type="match status" value="1"/>
</dbReference>
<gene>
    <name evidence="12" type="ORF">JOF56_000369</name>
</gene>
<protein>
    <recommendedName>
        <fullName evidence="2">histidine kinase</fullName>
        <ecNumber evidence="2">2.7.13.3</ecNumber>
    </recommendedName>
</protein>
<keyword evidence="9" id="KW-1133">Transmembrane helix</keyword>
<feature type="transmembrane region" description="Helical" evidence="9">
    <location>
        <begin position="31"/>
        <end position="51"/>
    </location>
</feature>
<keyword evidence="9" id="KW-0472">Membrane</keyword>
<dbReference type="InterPro" id="IPR003594">
    <property type="entry name" value="HATPase_dom"/>
</dbReference>
<keyword evidence="3" id="KW-0597">Phosphoprotein</keyword>
<evidence type="ECO:0000256" key="4">
    <source>
        <dbReference type="ARBA" id="ARBA00022679"/>
    </source>
</evidence>
<feature type="transmembrane region" description="Helical" evidence="9">
    <location>
        <begin position="112"/>
        <end position="141"/>
    </location>
</feature>
<feature type="transmembrane region" description="Helical" evidence="9">
    <location>
        <begin position="63"/>
        <end position="92"/>
    </location>
</feature>
<dbReference type="InterPro" id="IPR050482">
    <property type="entry name" value="Sensor_HK_TwoCompSys"/>
</dbReference>
<keyword evidence="4" id="KW-0808">Transferase</keyword>
<dbReference type="EMBL" id="JAGINW010000001">
    <property type="protein sequence ID" value="MBP2319984.1"/>
    <property type="molecule type" value="Genomic_DNA"/>
</dbReference>
<dbReference type="GO" id="GO:0016301">
    <property type="term" value="F:kinase activity"/>
    <property type="evidence" value="ECO:0007669"/>
    <property type="project" value="UniProtKB-KW"/>
</dbReference>
<evidence type="ECO:0000259" key="11">
    <source>
        <dbReference type="Pfam" id="PF07730"/>
    </source>
</evidence>
<dbReference type="InterPro" id="IPR036890">
    <property type="entry name" value="HATPase_C_sf"/>
</dbReference>
<feature type="domain" description="Histidine kinase/HSP90-like ATPase" evidence="10">
    <location>
        <begin position="271"/>
        <end position="350"/>
    </location>
</feature>
<keyword evidence="7" id="KW-0067">ATP-binding</keyword>
<keyword evidence="9" id="KW-0812">Transmembrane</keyword>
<comment type="caution">
    <text evidence="12">The sequence shown here is derived from an EMBL/GenBank/DDBJ whole genome shotgun (WGS) entry which is preliminary data.</text>
</comment>
<reference evidence="12 13" key="1">
    <citation type="submission" date="2021-03" db="EMBL/GenBank/DDBJ databases">
        <title>Sequencing the genomes of 1000 actinobacteria strains.</title>
        <authorList>
            <person name="Klenk H.-P."/>
        </authorList>
    </citation>
    <scope>NUCLEOTIDE SEQUENCE [LARGE SCALE GENOMIC DNA]</scope>
    <source>
        <strain evidence="12 13">DSM 46670</strain>
    </source>
</reference>
<proteinExistence type="predicted"/>
<feature type="domain" description="Signal transduction histidine kinase subgroup 3 dimerisation and phosphoacceptor" evidence="11">
    <location>
        <begin position="164"/>
        <end position="229"/>
    </location>
</feature>
<dbReference type="Pfam" id="PF07730">
    <property type="entry name" value="HisKA_3"/>
    <property type="match status" value="1"/>
</dbReference>
<evidence type="ECO:0000259" key="10">
    <source>
        <dbReference type="Pfam" id="PF02518"/>
    </source>
</evidence>
<evidence type="ECO:0000256" key="6">
    <source>
        <dbReference type="ARBA" id="ARBA00022777"/>
    </source>
</evidence>
<evidence type="ECO:0000313" key="13">
    <source>
        <dbReference type="Proteomes" id="UP001519332"/>
    </source>
</evidence>
<dbReference type="SUPFAM" id="SSF55874">
    <property type="entry name" value="ATPase domain of HSP90 chaperone/DNA topoisomerase II/histidine kinase"/>
    <property type="match status" value="1"/>
</dbReference>
<evidence type="ECO:0000256" key="7">
    <source>
        <dbReference type="ARBA" id="ARBA00022840"/>
    </source>
</evidence>
<evidence type="ECO:0000313" key="12">
    <source>
        <dbReference type="EMBL" id="MBP2319984.1"/>
    </source>
</evidence>
<dbReference type="PANTHER" id="PTHR24421">
    <property type="entry name" value="NITRATE/NITRITE SENSOR PROTEIN NARX-RELATED"/>
    <property type="match status" value="1"/>
</dbReference>
<keyword evidence="8" id="KW-0902">Two-component regulatory system</keyword>
<evidence type="ECO:0000256" key="2">
    <source>
        <dbReference type="ARBA" id="ARBA00012438"/>
    </source>
</evidence>
<keyword evidence="6 12" id="KW-0418">Kinase</keyword>
<evidence type="ECO:0000256" key="5">
    <source>
        <dbReference type="ARBA" id="ARBA00022741"/>
    </source>
</evidence>
<organism evidence="12 13">
    <name type="scientific">Kibdelosporangium banguiense</name>
    <dbReference type="NCBI Taxonomy" id="1365924"/>
    <lineage>
        <taxon>Bacteria</taxon>
        <taxon>Bacillati</taxon>
        <taxon>Actinomycetota</taxon>
        <taxon>Actinomycetes</taxon>
        <taxon>Pseudonocardiales</taxon>
        <taxon>Pseudonocardiaceae</taxon>
        <taxon>Kibdelosporangium</taxon>
    </lineage>
</organism>
<evidence type="ECO:0000256" key="8">
    <source>
        <dbReference type="ARBA" id="ARBA00023012"/>
    </source>
</evidence>
<evidence type="ECO:0000256" key="1">
    <source>
        <dbReference type="ARBA" id="ARBA00000085"/>
    </source>
</evidence>
<comment type="catalytic activity">
    <reaction evidence="1">
        <text>ATP + protein L-histidine = ADP + protein N-phospho-L-histidine.</text>
        <dbReference type="EC" id="2.7.13.3"/>
    </reaction>
</comment>
<accession>A0ABS4T6D6</accession>
<dbReference type="EC" id="2.7.13.3" evidence="2"/>
<dbReference type="Gene3D" id="1.20.5.1930">
    <property type="match status" value="1"/>
</dbReference>
<sequence>MLRVLSWLARFGAFGLIGFGIFLGSPVTGGLLTAQIAGFALSGALMVLWAVAEFRSLPRLQAISLVALAILTGALCTSEHASSFVGLALIAVLDASNVTSTKTSWVVSGGSILAVEVGGLVSGTTLSTLLGYPLLLFAGMLAGQNRRARRVEAEQRNQVAILDERARIAREIHDVLAHSLGALGIQIQAARAVLTDHGDTERALTILSTAQRMATDGLNETRRAVHALRVDPAPLNEQLATIVETHRAQHHTPVTLSVLGDPVDLPPDTALALVRAVQEALVNAAKHATQQPVDVTLRYDDHDVQVTISNPLGTSSEFSTADTGYGLTGMRERLLLLRGTLTAGADDGRWTLHARVPV</sequence>
<evidence type="ECO:0000256" key="9">
    <source>
        <dbReference type="SAM" id="Phobius"/>
    </source>
</evidence>
<dbReference type="PANTHER" id="PTHR24421:SF10">
    <property type="entry name" value="NITRATE_NITRITE SENSOR PROTEIN NARQ"/>
    <property type="match status" value="1"/>
</dbReference>
<evidence type="ECO:0000256" key="3">
    <source>
        <dbReference type="ARBA" id="ARBA00022553"/>
    </source>
</evidence>
<keyword evidence="5" id="KW-0547">Nucleotide-binding</keyword>
<keyword evidence="13" id="KW-1185">Reference proteome</keyword>
<name>A0ABS4T6D6_9PSEU</name>